<keyword evidence="5" id="KW-0862">Zinc</keyword>
<dbReference type="InterPro" id="IPR050843">
    <property type="entry name" value="Glycosyl_Hydrlase_38"/>
</dbReference>
<keyword evidence="4" id="KW-0378">Hydrolase</keyword>
<comment type="cofactor">
    <cofactor evidence="1">
        <name>Zn(2+)</name>
        <dbReference type="ChEBI" id="CHEBI:29105"/>
    </cofactor>
</comment>
<dbReference type="GO" id="GO:0004559">
    <property type="term" value="F:alpha-mannosidase activity"/>
    <property type="evidence" value="ECO:0007669"/>
    <property type="project" value="InterPro"/>
</dbReference>
<dbReference type="PANTHER" id="PTHR11607">
    <property type="entry name" value="ALPHA-MANNOSIDASE"/>
    <property type="match status" value="1"/>
</dbReference>
<evidence type="ECO:0000256" key="3">
    <source>
        <dbReference type="ARBA" id="ARBA00022723"/>
    </source>
</evidence>
<dbReference type="Gene3D" id="1.20.1270.50">
    <property type="entry name" value="Glycoside hydrolase family 38, central domain"/>
    <property type="match status" value="2"/>
</dbReference>
<feature type="domain" description="Glycoside hydrolase family 38 central" evidence="9">
    <location>
        <begin position="398"/>
        <end position="485"/>
    </location>
</feature>
<dbReference type="InterPro" id="IPR011682">
    <property type="entry name" value="Glyco_hydro_38_C"/>
</dbReference>
<keyword evidence="6" id="KW-1015">Disulfide bond</keyword>
<dbReference type="InterPro" id="IPR027291">
    <property type="entry name" value="Glyco_hydro_38_N_sf"/>
</dbReference>
<evidence type="ECO:0000313" key="11">
    <source>
        <dbReference type="Proteomes" id="UP000051952"/>
    </source>
</evidence>
<dbReference type="VEuPathDB" id="TriTrypDB:BSAL_47140"/>
<evidence type="ECO:0000256" key="7">
    <source>
        <dbReference type="ARBA" id="ARBA00023295"/>
    </source>
</evidence>
<dbReference type="Gene3D" id="3.20.110.10">
    <property type="entry name" value="Glycoside hydrolase 38, N terminal domain"/>
    <property type="match status" value="1"/>
</dbReference>
<organism evidence="10 11">
    <name type="scientific">Bodo saltans</name>
    <name type="common">Flagellated protozoan</name>
    <dbReference type="NCBI Taxonomy" id="75058"/>
    <lineage>
        <taxon>Eukaryota</taxon>
        <taxon>Discoba</taxon>
        <taxon>Euglenozoa</taxon>
        <taxon>Kinetoplastea</taxon>
        <taxon>Metakinetoplastina</taxon>
        <taxon>Eubodonida</taxon>
        <taxon>Bodonidae</taxon>
        <taxon>Bodo</taxon>
    </lineage>
</organism>
<dbReference type="Pfam" id="PF09261">
    <property type="entry name" value="Alpha-mann_mid"/>
    <property type="match status" value="1"/>
</dbReference>
<dbReference type="Proteomes" id="UP000051952">
    <property type="component" value="Unassembled WGS sequence"/>
</dbReference>
<dbReference type="SMART" id="SM00872">
    <property type="entry name" value="Alpha-mann_mid"/>
    <property type="match status" value="1"/>
</dbReference>
<evidence type="ECO:0000256" key="8">
    <source>
        <dbReference type="SAM" id="SignalP"/>
    </source>
</evidence>
<dbReference type="InterPro" id="IPR000602">
    <property type="entry name" value="Glyco_hydro_38_N"/>
</dbReference>
<dbReference type="SUPFAM" id="SSF88713">
    <property type="entry name" value="Glycoside hydrolase/deacetylase"/>
    <property type="match status" value="1"/>
</dbReference>
<reference evidence="11" key="1">
    <citation type="submission" date="2015-09" db="EMBL/GenBank/DDBJ databases">
        <authorList>
            <consortium name="Pathogen Informatics"/>
        </authorList>
    </citation>
    <scope>NUCLEOTIDE SEQUENCE [LARGE SCALE GENOMIC DNA]</scope>
    <source>
        <strain evidence="11">Lake Konstanz</strain>
    </source>
</reference>
<evidence type="ECO:0000313" key="10">
    <source>
        <dbReference type="EMBL" id="CUG94229.1"/>
    </source>
</evidence>
<dbReference type="OMA" id="FIWRPSK"/>
<dbReference type="PANTHER" id="PTHR11607:SF3">
    <property type="entry name" value="LYSOSOMAL ALPHA-MANNOSIDASE"/>
    <property type="match status" value="1"/>
</dbReference>
<dbReference type="SUPFAM" id="SSF88688">
    <property type="entry name" value="Families 57/38 glycoside transferase middle domain"/>
    <property type="match status" value="1"/>
</dbReference>
<dbReference type="Pfam" id="PF07748">
    <property type="entry name" value="Glyco_hydro_38C"/>
    <property type="match status" value="1"/>
</dbReference>
<dbReference type="GO" id="GO:0030246">
    <property type="term" value="F:carbohydrate binding"/>
    <property type="evidence" value="ECO:0007669"/>
    <property type="project" value="InterPro"/>
</dbReference>
<evidence type="ECO:0000256" key="2">
    <source>
        <dbReference type="ARBA" id="ARBA00009792"/>
    </source>
</evidence>
<dbReference type="InterPro" id="IPR015341">
    <property type="entry name" value="Glyco_hydro_38_cen"/>
</dbReference>
<name>A0A0S4JV92_BODSA</name>
<dbReference type="AlphaFoldDB" id="A0A0S4JV92"/>
<dbReference type="InterPro" id="IPR011013">
    <property type="entry name" value="Gal_mutarotase_sf_dom"/>
</dbReference>
<dbReference type="OrthoDB" id="2016903at2759"/>
<dbReference type="InterPro" id="IPR028995">
    <property type="entry name" value="Glyco_hydro_57/38_cen_sf"/>
</dbReference>
<protein>
    <submittedName>
        <fullName evidence="10">Alpha-mannosidase, putative</fullName>
    </submittedName>
</protein>
<dbReference type="GO" id="GO:0006013">
    <property type="term" value="P:mannose metabolic process"/>
    <property type="evidence" value="ECO:0007669"/>
    <property type="project" value="InterPro"/>
</dbReference>
<evidence type="ECO:0000259" key="9">
    <source>
        <dbReference type="SMART" id="SM00872"/>
    </source>
</evidence>
<evidence type="ECO:0000256" key="1">
    <source>
        <dbReference type="ARBA" id="ARBA00001947"/>
    </source>
</evidence>
<dbReference type="InterPro" id="IPR037094">
    <property type="entry name" value="Glyco_hydro_38_cen_sf"/>
</dbReference>
<dbReference type="Gene3D" id="2.70.98.30">
    <property type="entry name" value="Golgi alpha-mannosidase II, domain 4"/>
    <property type="match status" value="1"/>
</dbReference>
<sequence>MSVSLFPYIFSLVATILLCVATIWSSDAATTIHLIPHSHDDVGWLKTPAQYYYGWNNSIQHANVQLIYTSAIDALLANSSRKFISVEMAFFSKWYFEQSSSRRADVKGLVENGQLQFAGGGWCSHDEATTTYQDMLEQMTIGHQFIVAEFGVDALPRIQWQVDPFGHSAGQVLILSQASDVEALYFSRIDYQDFSDRQHDQTREFFWMPSPSLGEKAVVFASMMLHGTYCPPIDMNFDILLNEPTVVDSECPPSTSLLTNTLSTASACSDAQNTALSWVERIGAMAGSDWDLSSSDNIMWTMGCDFTYMQAETWFGNMDRIRKIMNRPDLTREGAGEGDSFLWTNINFTYATPQSYTDARFGDILRNAQRQEDEAINTNVPLMIKEGDFFPYADGPHMYWTGYFTSRPTFKRLVRVASGLLAALHQATAAYRIGQSSHSGAAAAAASTLTSAMALLQQALAQSQHHDAVTGTAKQHVSFDYTKTLASAMDAATSALANVLTVNDDDGTYRVCLHANESVCSATSAIAPFHVLGWNSRDAASTIGRGAILEIPVAHQHWSWTAMTAEGVSIEVNSIVIASPTQCLAVQSDACSPWTAMVKLETVPLSSAFILSATPLLTPSTTDSSDNGGDIDKHDAVPHPLFDDNSGVVETDTMRLVFDSTTGKLRSVTNKLENIERSLTLEICYYVGSTGDQTSRQASGAYIFRPNGTECIDVTSSLNTSHTTATTTVVVSITSPGVAVVFDQNITEWLSLRWFVFSDEPRVEVEVSMRELPLSSSPAPAGGGGGEVPLLPQGRELVMRWISSIHNTDQTFYTDSNGLELLPRRRNTSPHLTEPIAGNYFPVPAAALIRDETAEWLVVPDATVGCASLEEGSLECMIHRRLLVDDGRGVGEALNETEFVTPYTNCAWCREDLPQGGCCGVHLGKPMPLRRRFIVSLHTPSNSTWRRFSQSVRRQPLLLFSAGEAPVPNITSLVNRLFPSVWNASALPSHVSLDSIESPSNNGTLWIRLAHIGSCFSNASCAQGIAVVNMSRVFPNAIDVTRTTLLFTKRWELASNRTAAIGRLSGSWGDTNQYARPVGFLQGAMVTIYPMEVHAYIVRFN</sequence>
<dbReference type="FunFam" id="1.20.1270.50:FF:000002">
    <property type="entry name" value="Alpha-mannosidase"/>
    <property type="match status" value="1"/>
</dbReference>
<gene>
    <name evidence="10" type="ORF">BSAL_47140</name>
</gene>
<evidence type="ECO:0000256" key="6">
    <source>
        <dbReference type="ARBA" id="ARBA00023157"/>
    </source>
</evidence>
<dbReference type="GO" id="GO:0046872">
    <property type="term" value="F:metal ion binding"/>
    <property type="evidence" value="ECO:0007669"/>
    <property type="project" value="UniProtKB-KW"/>
</dbReference>
<evidence type="ECO:0000256" key="5">
    <source>
        <dbReference type="ARBA" id="ARBA00022833"/>
    </source>
</evidence>
<keyword evidence="3" id="KW-0479">Metal-binding</keyword>
<evidence type="ECO:0000256" key="4">
    <source>
        <dbReference type="ARBA" id="ARBA00022801"/>
    </source>
</evidence>
<keyword evidence="11" id="KW-1185">Reference proteome</keyword>
<keyword evidence="8" id="KW-0732">Signal</keyword>
<keyword evidence="7" id="KW-0326">Glycosidase</keyword>
<proteinExistence type="inferred from homology"/>
<accession>A0A0S4JV92</accession>
<dbReference type="Pfam" id="PF01074">
    <property type="entry name" value="Glyco_hydro_38N"/>
    <property type="match status" value="1"/>
</dbReference>
<comment type="similarity">
    <text evidence="2">Belongs to the glycosyl hydrolase 38 family.</text>
</comment>
<dbReference type="EMBL" id="CYKH01002227">
    <property type="protein sequence ID" value="CUG94229.1"/>
    <property type="molecule type" value="Genomic_DNA"/>
</dbReference>
<feature type="signal peptide" evidence="8">
    <location>
        <begin position="1"/>
        <end position="28"/>
    </location>
</feature>
<feature type="chain" id="PRO_5006622758" evidence="8">
    <location>
        <begin position="29"/>
        <end position="1101"/>
    </location>
</feature>
<dbReference type="InterPro" id="IPR011330">
    <property type="entry name" value="Glyco_hydro/deAcase_b/a-brl"/>
</dbReference>
<dbReference type="SUPFAM" id="SSF74650">
    <property type="entry name" value="Galactose mutarotase-like"/>
    <property type="match status" value="1"/>
</dbReference>